<dbReference type="GO" id="GO:0046914">
    <property type="term" value="F:transition metal ion binding"/>
    <property type="evidence" value="ECO:0007669"/>
    <property type="project" value="InterPro"/>
</dbReference>
<dbReference type="InterPro" id="IPR001367">
    <property type="entry name" value="Fe_dep_repressor"/>
</dbReference>
<dbReference type="InterPro" id="IPR050536">
    <property type="entry name" value="DtxR_MntR_Metal-Reg"/>
</dbReference>
<evidence type="ECO:0000256" key="3">
    <source>
        <dbReference type="ARBA" id="ARBA00023015"/>
    </source>
</evidence>
<reference evidence="8" key="1">
    <citation type="journal article" date="2021" name="PeerJ">
        <title>Extensive microbial diversity within the chicken gut microbiome revealed by metagenomics and culture.</title>
        <authorList>
            <person name="Gilroy R."/>
            <person name="Ravi A."/>
            <person name="Getino M."/>
            <person name="Pursley I."/>
            <person name="Horton D.L."/>
            <person name="Alikhan N.F."/>
            <person name="Baker D."/>
            <person name="Gharbi K."/>
            <person name="Hall N."/>
            <person name="Watson M."/>
            <person name="Adriaenssens E.M."/>
            <person name="Foster-Nyarko E."/>
            <person name="Jarju S."/>
            <person name="Secka A."/>
            <person name="Antonio M."/>
            <person name="Oren A."/>
            <person name="Chaudhuri R.R."/>
            <person name="La Ragione R."/>
            <person name="Hildebrand F."/>
            <person name="Pallen M.J."/>
        </authorList>
    </citation>
    <scope>NUCLEOTIDE SEQUENCE</scope>
    <source>
        <strain evidence="8">14975</strain>
    </source>
</reference>
<dbReference type="PROSITE" id="PS50944">
    <property type="entry name" value="HTH_DTXR"/>
    <property type="match status" value="1"/>
</dbReference>
<dbReference type="PANTHER" id="PTHR33238">
    <property type="entry name" value="IRON (METAL) DEPENDENT REPRESSOR, DTXR FAMILY"/>
    <property type="match status" value="1"/>
</dbReference>
<evidence type="ECO:0000256" key="2">
    <source>
        <dbReference type="ARBA" id="ARBA00022386"/>
    </source>
</evidence>
<protein>
    <recommendedName>
        <fullName evidence="2">Transcriptional regulator MntR</fullName>
    </recommendedName>
</protein>
<organism evidence="8 9">
    <name type="scientific">Candidatus Akkermansia intestinigallinarum</name>
    <dbReference type="NCBI Taxonomy" id="2838431"/>
    <lineage>
        <taxon>Bacteria</taxon>
        <taxon>Pseudomonadati</taxon>
        <taxon>Verrucomicrobiota</taxon>
        <taxon>Verrucomicrobiia</taxon>
        <taxon>Verrucomicrobiales</taxon>
        <taxon>Akkermansiaceae</taxon>
        <taxon>Akkermansia</taxon>
    </lineage>
</organism>
<dbReference type="EMBL" id="DXFQ01000137">
    <property type="protein sequence ID" value="HIX20397.1"/>
    <property type="molecule type" value="Genomic_DNA"/>
</dbReference>
<evidence type="ECO:0000313" key="9">
    <source>
        <dbReference type="Proteomes" id="UP000823964"/>
    </source>
</evidence>
<keyword evidence="4" id="KW-0238">DNA-binding</keyword>
<dbReference type="Gene3D" id="1.10.60.10">
    <property type="entry name" value="Iron dependent repressor, metal binding and dimerisation domain"/>
    <property type="match status" value="1"/>
</dbReference>
<dbReference type="GO" id="GO:0003677">
    <property type="term" value="F:DNA binding"/>
    <property type="evidence" value="ECO:0007669"/>
    <property type="project" value="UniProtKB-KW"/>
</dbReference>
<evidence type="ECO:0000256" key="5">
    <source>
        <dbReference type="ARBA" id="ARBA00023163"/>
    </source>
</evidence>
<dbReference type="GO" id="GO:0003700">
    <property type="term" value="F:DNA-binding transcription factor activity"/>
    <property type="evidence" value="ECO:0007669"/>
    <property type="project" value="InterPro"/>
</dbReference>
<feature type="domain" description="HTH dtxR-type" evidence="7">
    <location>
        <begin position="8"/>
        <end position="69"/>
    </location>
</feature>
<reference evidence="8" key="2">
    <citation type="submission" date="2021-04" db="EMBL/GenBank/DDBJ databases">
        <authorList>
            <person name="Gilroy R."/>
        </authorList>
    </citation>
    <scope>NUCLEOTIDE SEQUENCE</scope>
    <source>
        <strain evidence="8">14975</strain>
    </source>
</reference>
<accession>A0A9D1VCE5</accession>
<dbReference type="InterPro" id="IPR036388">
    <property type="entry name" value="WH-like_DNA-bd_sf"/>
</dbReference>
<dbReference type="InterPro" id="IPR022689">
    <property type="entry name" value="Iron_dep_repressor"/>
</dbReference>
<gene>
    <name evidence="8" type="ORF">H9862_07340</name>
</gene>
<dbReference type="AlphaFoldDB" id="A0A9D1VCE5"/>
<evidence type="ECO:0000259" key="7">
    <source>
        <dbReference type="PROSITE" id="PS50944"/>
    </source>
</evidence>
<evidence type="ECO:0000256" key="6">
    <source>
        <dbReference type="ARBA" id="ARBA00025185"/>
    </source>
</evidence>
<dbReference type="PANTHER" id="PTHR33238:SF7">
    <property type="entry name" value="IRON-DEPENDENT TRANSCRIPTIONAL REGULATOR"/>
    <property type="match status" value="1"/>
</dbReference>
<dbReference type="Proteomes" id="UP000823964">
    <property type="component" value="Unassembled WGS sequence"/>
</dbReference>
<dbReference type="InterPro" id="IPR036390">
    <property type="entry name" value="WH_DNA-bd_sf"/>
</dbReference>
<comment type="function">
    <text evidence="6">In the presence of manganese, represses expression of mntH and mntS. Up-regulates expression of mntP.</text>
</comment>
<dbReference type="InterPro" id="IPR022687">
    <property type="entry name" value="HTH_DTXR"/>
</dbReference>
<dbReference type="SMART" id="SM00529">
    <property type="entry name" value="HTH_DTXR"/>
    <property type="match status" value="1"/>
</dbReference>
<dbReference type="Pfam" id="PF02742">
    <property type="entry name" value="Fe_dep_repr_C"/>
    <property type="match status" value="1"/>
</dbReference>
<keyword evidence="5" id="KW-0804">Transcription</keyword>
<keyword evidence="3" id="KW-0805">Transcription regulation</keyword>
<dbReference type="GO" id="GO:0046983">
    <property type="term" value="F:protein dimerization activity"/>
    <property type="evidence" value="ECO:0007669"/>
    <property type="project" value="InterPro"/>
</dbReference>
<evidence type="ECO:0000256" key="1">
    <source>
        <dbReference type="ARBA" id="ARBA00007871"/>
    </source>
</evidence>
<sequence>MPDRQNRLSRSAEDYLEAIGRLCRKYGTAQVSEIANILGVKKPSVTAAMRQLAAEGLIEYRQYAPIRLTDAGREYADSVIRAHRIIRRFMREAAGLSPERADAAACIMEHILTYDEIRSIGRRLGISDDELAGEDAE</sequence>
<name>A0A9D1VCE5_9BACT</name>
<dbReference type="InterPro" id="IPR036421">
    <property type="entry name" value="Fe_dep_repressor_sf"/>
</dbReference>
<evidence type="ECO:0000256" key="4">
    <source>
        <dbReference type="ARBA" id="ARBA00023125"/>
    </source>
</evidence>
<comment type="caution">
    <text evidence="8">The sequence shown here is derived from an EMBL/GenBank/DDBJ whole genome shotgun (WGS) entry which is preliminary data.</text>
</comment>
<dbReference type="Pfam" id="PF01325">
    <property type="entry name" value="Fe_dep_repress"/>
    <property type="match status" value="1"/>
</dbReference>
<proteinExistence type="inferred from homology"/>
<dbReference type="SUPFAM" id="SSF46785">
    <property type="entry name" value="Winged helix' DNA-binding domain"/>
    <property type="match status" value="1"/>
</dbReference>
<comment type="similarity">
    <text evidence="1">Belongs to the DtxR/MntR family.</text>
</comment>
<dbReference type="Gene3D" id="1.10.10.10">
    <property type="entry name" value="Winged helix-like DNA-binding domain superfamily/Winged helix DNA-binding domain"/>
    <property type="match status" value="1"/>
</dbReference>
<evidence type="ECO:0000313" key="8">
    <source>
        <dbReference type="EMBL" id="HIX20397.1"/>
    </source>
</evidence>